<gene>
    <name evidence="1" type="ORF">NC653_014842</name>
</gene>
<evidence type="ECO:0000313" key="2">
    <source>
        <dbReference type="Proteomes" id="UP001164929"/>
    </source>
</evidence>
<proteinExistence type="predicted"/>
<keyword evidence="2" id="KW-1185">Reference proteome</keyword>
<dbReference type="AlphaFoldDB" id="A0AAD6QY38"/>
<dbReference type="Proteomes" id="UP001164929">
    <property type="component" value="Chromosome 5"/>
</dbReference>
<name>A0AAD6QY38_9ROSI</name>
<dbReference type="EMBL" id="JAQIZT010000005">
    <property type="protein sequence ID" value="KAJ6998804.1"/>
    <property type="molecule type" value="Genomic_DNA"/>
</dbReference>
<accession>A0AAD6QY38</accession>
<protein>
    <submittedName>
        <fullName evidence="1">Uncharacterized protein</fullName>
    </submittedName>
</protein>
<sequence length="78" mass="8885">MKLDFMAASKLIEIDCEMTKSICGKFLLEQTHLETLLQISDTFFGSQDDVEMIGGGESARSTFRIDLRKREQPIRVQS</sequence>
<organism evidence="1 2">
    <name type="scientific">Populus alba x Populus x berolinensis</name>
    <dbReference type="NCBI Taxonomy" id="444605"/>
    <lineage>
        <taxon>Eukaryota</taxon>
        <taxon>Viridiplantae</taxon>
        <taxon>Streptophyta</taxon>
        <taxon>Embryophyta</taxon>
        <taxon>Tracheophyta</taxon>
        <taxon>Spermatophyta</taxon>
        <taxon>Magnoliopsida</taxon>
        <taxon>eudicotyledons</taxon>
        <taxon>Gunneridae</taxon>
        <taxon>Pentapetalae</taxon>
        <taxon>rosids</taxon>
        <taxon>fabids</taxon>
        <taxon>Malpighiales</taxon>
        <taxon>Salicaceae</taxon>
        <taxon>Saliceae</taxon>
        <taxon>Populus</taxon>
    </lineage>
</organism>
<comment type="caution">
    <text evidence="1">The sequence shown here is derived from an EMBL/GenBank/DDBJ whole genome shotgun (WGS) entry which is preliminary data.</text>
</comment>
<evidence type="ECO:0000313" key="1">
    <source>
        <dbReference type="EMBL" id="KAJ6998804.1"/>
    </source>
</evidence>
<reference evidence="1" key="1">
    <citation type="journal article" date="2023" name="Mol. Ecol. Resour.">
        <title>Chromosome-level genome assembly of a triploid poplar Populus alba 'Berolinensis'.</title>
        <authorList>
            <person name="Chen S."/>
            <person name="Yu Y."/>
            <person name="Wang X."/>
            <person name="Wang S."/>
            <person name="Zhang T."/>
            <person name="Zhou Y."/>
            <person name="He R."/>
            <person name="Meng N."/>
            <person name="Wang Y."/>
            <person name="Liu W."/>
            <person name="Liu Z."/>
            <person name="Liu J."/>
            <person name="Guo Q."/>
            <person name="Huang H."/>
            <person name="Sederoff R.R."/>
            <person name="Wang G."/>
            <person name="Qu G."/>
            <person name="Chen S."/>
        </authorList>
    </citation>
    <scope>NUCLEOTIDE SEQUENCE</scope>
    <source>
        <strain evidence="1">SC-2020</strain>
    </source>
</reference>